<dbReference type="GO" id="GO:0006412">
    <property type="term" value="P:translation"/>
    <property type="evidence" value="ECO:0007669"/>
    <property type="project" value="InterPro"/>
</dbReference>
<feature type="signal peptide" evidence="1">
    <location>
        <begin position="1"/>
        <end position="16"/>
    </location>
</feature>
<dbReference type="GO" id="GO:0003735">
    <property type="term" value="F:structural constituent of ribosome"/>
    <property type="evidence" value="ECO:0007669"/>
    <property type="project" value="InterPro"/>
</dbReference>
<dbReference type="Proteomes" id="UP000271098">
    <property type="component" value="Unassembled WGS sequence"/>
</dbReference>
<evidence type="ECO:0000313" key="4">
    <source>
        <dbReference type="WBParaSite" id="GPUH_0001187701-mRNA-1"/>
    </source>
</evidence>
<dbReference type="EMBL" id="UYRT01078859">
    <property type="protein sequence ID" value="VDN19403.1"/>
    <property type="molecule type" value="Genomic_DNA"/>
</dbReference>
<feature type="chain" id="PRO_5043138847" evidence="1">
    <location>
        <begin position="17"/>
        <end position="112"/>
    </location>
</feature>
<gene>
    <name evidence="2" type="ORF">GPUH_LOCUS11863</name>
</gene>
<name>A0A183DT22_9BILA</name>
<accession>A0A183DT22</accession>
<keyword evidence="3" id="KW-1185">Reference proteome</keyword>
<sequence length="112" mass="13013">MHHRMTFTLLALGGQAACGPYSSKTCDGPLIDYCFSTLHFGHHDELFGPEFVKLIRNDPFPEICCGYRYDMARNSNSLPWIFLSRTKRTRHYRNSGATNFLDSIERYRKTEN</sequence>
<protein>
    <submittedName>
        <fullName evidence="4">Secreted protein</fullName>
    </submittedName>
</protein>
<dbReference type="AlphaFoldDB" id="A0A183DT22"/>
<dbReference type="InterPro" id="IPR018130">
    <property type="entry name" value="Ribosomal_uS2_CS"/>
</dbReference>
<reference evidence="2 3" key="2">
    <citation type="submission" date="2018-11" db="EMBL/GenBank/DDBJ databases">
        <authorList>
            <consortium name="Pathogen Informatics"/>
        </authorList>
    </citation>
    <scope>NUCLEOTIDE SEQUENCE [LARGE SCALE GENOMIC DNA]</scope>
</reference>
<dbReference type="WBParaSite" id="GPUH_0001187701-mRNA-1">
    <property type="protein sequence ID" value="GPUH_0001187701-mRNA-1"/>
    <property type="gene ID" value="GPUH_0001187701"/>
</dbReference>
<evidence type="ECO:0000256" key="1">
    <source>
        <dbReference type="SAM" id="SignalP"/>
    </source>
</evidence>
<evidence type="ECO:0000313" key="2">
    <source>
        <dbReference type="EMBL" id="VDN19403.1"/>
    </source>
</evidence>
<dbReference type="GO" id="GO:0005840">
    <property type="term" value="C:ribosome"/>
    <property type="evidence" value="ECO:0007669"/>
    <property type="project" value="InterPro"/>
</dbReference>
<organism evidence="4">
    <name type="scientific">Gongylonema pulchrum</name>
    <dbReference type="NCBI Taxonomy" id="637853"/>
    <lineage>
        <taxon>Eukaryota</taxon>
        <taxon>Metazoa</taxon>
        <taxon>Ecdysozoa</taxon>
        <taxon>Nematoda</taxon>
        <taxon>Chromadorea</taxon>
        <taxon>Rhabditida</taxon>
        <taxon>Spirurina</taxon>
        <taxon>Spiruromorpha</taxon>
        <taxon>Spiruroidea</taxon>
        <taxon>Gongylonematidae</taxon>
        <taxon>Gongylonema</taxon>
    </lineage>
</organism>
<reference evidence="4" key="1">
    <citation type="submission" date="2016-06" db="UniProtKB">
        <authorList>
            <consortium name="WormBaseParasite"/>
        </authorList>
    </citation>
    <scope>IDENTIFICATION</scope>
</reference>
<evidence type="ECO:0000313" key="3">
    <source>
        <dbReference type="Proteomes" id="UP000271098"/>
    </source>
</evidence>
<dbReference type="PROSITE" id="PS00962">
    <property type="entry name" value="RIBOSOMAL_S2_1"/>
    <property type="match status" value="1"/>
</dbReference>
<keyword evidence="1" id="KW-0732">Signal</keyword>
<proteinExistence type="predicted"/>